<protein>
    <submittedName>
        <fullName evidence="2">Uncharacterized protein</fullName>
    </submittedName>
</protein>
<keyword evidence="3" id="KW-1185">Reference proteome</keyword>
<reference evidence="2 3" key="1">
    <citation type="submission" date="2018-06" db="EMBL/GenBank/DDBJ databases">
        <title>Comparative genomics reveals the genomic features of Rhizophagus irregularis, R. cerebriforme, R. diaphanum and Gigaspora rosea, and their symbiotic lifestyle signature.</title>
        <authorList>
            <person name="Morin E."/>
            <person name="San Clemente H."/>
            <person name="Chen E.C.H."/>
            <person name="De La Providencia I."/>
            <person name="Hainaut M."/>
            <person name="Kuo A."/>
            <person name="Kohler A."/>
            <person name="Murat C."/>
            <person name="Tang N."/>
            <person name="Roy S."/>
            <person name="Loubradou J."/>
            <person name="Henrissat B."/>
            <person name="Grigoriev I.V."/>
            <person name="Corradi N."/>
            <person name="Roux C."/>
            <person name="Martin F.M."/>
        </authorList>
    </citation>
    <scope>NUCLEOTIDE SEQUENCE [LARGE SCALE GENOMIC DNA]</scope>
    <source>
        <strain evidence="2 3">DAOM 227022</strain>
    </source>
</reference>
<dbReference type="Proteomes" id="UP000265703">
    <property type="component" value="Unassembled WGS sequence"/>
</dbReference>
<evidence type="ECO:0000313" key="2">
    <source>
        <dbReference type="EMBL" id="RIA85425.1"/>
    </source>
</evidence>
<dbReference type="GO" id="GO:0032981">
    <property type="term" value="P:mitochondrial respiratory chain complex I assembly"/>
    <property type="evidence" value="ECO:0007669"/>
    <property type="project" value="InterPro"/>
</dbReference>
<proteinExistence type="predicted"/>
<evidence type="ECO:0000256" key="1">
    <source>
        <dbReference type="SAM" id="MobiDB-lite"/>
    </source>
</evidence>
<dbReference type="InterPro" id="IPR009622">
    <property type="entry name" value="NDUFAF4"/>
</dbReference>
<comment type="caution">
    <text evidence="2">The sequence shown here is derived from an EMBL/GenBank/DDBJ whole genome shotgun (WGS) entry which is preliminary data.</text>
</comment>
<dbReference type="OrthoDB" id="4085451at2759"/>
<feature type="compositionally biased region" description="Polar residues" evidence="1">
    <location>
        <begin position="20"/>
        <end position="37"/>
    </location>
</feature>
<dbReference type="EMBL" id="QKYT01000427">
    <property type="protein sequence ID" value="RIA85425.1"/>
    <property type="molecule type" value="Genomic_DNA"/>
</dbReference>
<dbReference type="GO" id="GO:0005739">
    <property type="term" value="C:mitochondrion"/>
    <property type="evidence" value="ECO:0007669"/>
    <property type="project" value="GOC"/>
</dbReference>
<accession>A0A397SMX4</accession>
<gene>
    <name evidence="2" type="ORF">C1645_830819</name>
</gene>
<organism evidence="2 3">
    <name type="scientific">Glomus cerebriforme</name>
    <dbReference type="NCBI Taxonomy" id="658196"/>
    <lineage>
        <taxon>Eukaryota</taxon>
        <taxon>Fungi</taxon>
        <taxon>Fungi incertae sedis</taxon>
        <taxon>Mucoromycota</taxon>
        <taxon>Glomeromycotina</taxon>
        <taxon>Glomeromycetes</taxon>
        <taxon>Glomerales</taxon>
        <taxon>Glomeraceae</taxon>
        <taxon>Glomus</taxon>
    </lineage>
</organism>
<feature type="compositionally biased region" description="Basic and acidic residues" evidence="1">
    <location>
        <begin position="38"/>
        <end position="50"/>
    </location>
</feature>
<evidence type="ECO:0000313" key="3">
    <source>
        <dbReference type="Proteomes" id="UP000265703"/>
    </source>
</evidence>
<sequence length="170" mass="19477">MGAQSSKISRKLPQNIVSTVESSAFETNSANRLSNETITREARDKDDGKDPHLLKNLFTIGQVNVPKEKEPFKQSDEMLKILRNRKALDKEIEGIKPKNRIFVYELREMLEQRKKAPDEFTAEKLSTLYNLDASTIKVILNHINTFTLTGGIKSKAVWVENSQLFRKNEN</sequence>
<dbReference type="Pfam" id="PF06784">
    <property type="entry name" value="UPF0240"/>
    <property type="match status" value="1"/>
</dbReference>
<name>A0A397SMX4_9GLOM</name>
<feature type="region of interest" description="Disordered" evidence="1">
    <location>
        <begin position="20"/>
        <end position="50"/>
    </location>
</feature>
<dbReference type="AlphaFoldDB" id="A0A397SMX4"/>